<feature type="region of interest" description="Disordered" evidence="1">
    <location>
        <begin position="31"/>
        <end position="83"/>
    </location>
</feature>
<keyword evidence="5" id="KW-1185">Reference proteome</keyword>
<dbReference type="RefSeq" id="WP_261962622.1">
    <property type="nucleotide sequence ID" value="NZ_BAAAXA010000001.1"/>
</dbReference>
<dbReference type="InterPro" id="IPR013785">
    <property type="entry name" value="Aldolase_TIM"/>
</dbReference>
<dbReference type="AlphaFoldDB" id="A0A9W6NKL3"/>
<organism evidence="4 5">
    <name type="scientific">Dactylosporangium matsuzakiense</name>
    <dbReference type="NCBI Taxonomy" id="53360"/>
    <lineage>
        <taxon>Bacteria</taxon>
        <taxon>Bacillati</taxon>
        <taxon>Actinomycetota</taxon>
        <taxon>Actinomycetes</taxon>
        <taxon>Micromonosporales</taxon>
        <taxon>Micromonosporaceae</taxon>
        <taxon>Dactylosporangium</taxon>
    </lineage>
</organism>
<comment type="caution">
    <text evidence="4">The sequence shown here is derived from an EMBL/GenBank/DDBJ whole genome shotgun (WGS) entry which is preliminary data.</text>
</comment>
<sequence>MTSRRLRGLLLALVVVTVLYAAACTSGGSGRGRDIGGGGHGPATGGAEPSYGAGLGSASPGASTSASAGASGSPGGAPAGGWWKPAVGQTWQWQLTGTLDRSVAAEVYDVDGANTSAADVAALKSAGRHVICYVNVGAHEDFRPDAKNFPESVQGKGLDGWPGEKWLDIRQWNVLEPLLTARFKQCKDKGFDAVEPDNVDGYSNSSGFPLSAGDQLTFNRRVAELAHRTGLGVGLKNDVEQAATLAPAFDFAVNEECARYNECDELKVFTSAGKPVFHVEYDGSTGSFCSKTKALHFSSMKKKMNLDAWRETC</sequence>
<dbReference type="SUPFAM" id="SSF51445">
    <property type="entry name" value="(Trans)glycosidases"/>
    <property type="match status" value="1"/>
</dbReference>
<feature type="compositionally biased region" description="Gly residues" evidence="1">
    <location>
        <begin position="31"/>
        <end position="44"/>
    </location>
</feature>
<dbReference type="PANTHER" id="PTHR35273">
    <property type="entry name" value="ALPHA-1,4 POLYGALACTOSAMINIDASE, PUTATIVE (AFU_ORTHOLOGUE AFUA_3G07890)-RELATED"/>
    <property type="match status" value="1"/>
</dbReference>
<evidence type="ECO:0000256" key="2">
    <source>
        <dbReference type="SAM" id="SignalP"/>
    </source>
</evidence>
<feature type="signal peptide" evidence="2">
    <location>
        <begin position="1"/>
        <end position="21"/>
    </location>
</feature>
<accession>A0A9W6NKL3</accession>
<evidence type="ECO:0000313" key="5">
    <source>
        <dbReference type="Proteomes" id="UP001143480"/>
    </source>
</evidence>
<dbReference type="Proteomes" id="UP001143480">
    <property type="component" value="Unassembled WGS sequence"/>
</dbReference>
<name>A0A9W6NKL3_9ACTN</name>
<dbReference type="EMBL" id="BSFP01000008">
    <property type="protein sequence ID" value="GLL00389.1"/>
    <property type="molecule type" value="Genomic_DNA"/>
</dbReference>
<proteinExistence type="predicted"/>
<gene>
    <name evidence="4" type="ORF">GCM10017581_021290</name>
</gene>
<reference evidence="4" key="1">
    <citation type="journal article" date="2014" name="Int. J. Syst. Evol. Microbiol.">
        <title>Complete genome sequence of Corynebacterium casei LMG S-19264T (=DSM 44701T), isolated from a smear-ripened cheese.</title>
        <authorList>
            <consortium name="US DOE Joint Genome Institute (JGI-PGF)"/>
            <person name="Walter F."/>
            <person name="Albersmeier A."/>
            <person name="Kalinowski J."/>
            <person name="Ruckert C."/>
        </authorList>
    </citation>
    <scope>NUCLEOTIDE SEQUENCE</scope>
    <source>
        <strain evidence="4">VKM Ac-1321</strain>
    </source>
</reference>
<feature type="domain" description="Glycoside-hydrolase family GH114 TIM-barrel" evidence="3">
    <location>
        <begin position="90"/>
        <end position="309"/>
    </location>
</feature>
<evidence type="ECO:0000313" key="4">
    <source>
        <dbReference type="EMBL" id="GLL00389.1"/>
    </source>
</evidence>
<dbReference type="Gene3D" id="3.20.20.70">
    <property type="entry name" value="Aldolase class I"/>
    <property type="match status" value="1"/>
</dbReference>
<dbReference type="InterPro" id="IPR017853">
    <property type="entry name" value="GH"/>
</dbReference>
<keyword evidence="2" id="KW-0732">Signal</keyword>
<dbReference type="InterPro" id="IPR004352">
    <property type="entry name" value="GH114_TIM-barrel"/>
</dbReference>
<dbReference type="PANTHER" id="PTHR35273:SF2">
    <property type="entry name" value="ALPHA-GALACTOSIDASE"/>
    <property type="match status" value="1"/>
</dbReference>
<feature type="chain" id="PRO_5040881080" description="Glycoside-hydrolase family GH114 TIM-barrel domain-containing protein" evidence="2">
    <location>
        <begin position="22"/>
        <end position="313"/>
    </location>
</feature>
<feature type="compositionally biased region" description="Low complexity" evidence="1">
    <location>
        <begin position="45"/>
        <end position="71"/>
    </location>
</feature>
<protein>
    <recommendedName>
        <fullName evidence="3">Glycoside-hydrolase family GH114 TIM-barrel domain-containing protein</fullName>
    </recommendedName>
</protein>
<evidence type="ECO:0000256" key="1">
    <source>
        <dbReference type="SAM" id="MobiDB-lite"/>
    </source>
</evidence>
<reference evidence="4" key="2">
    <citation type="submission" date="2023-01" db="EMBL/GenBank/DDBJ databases">
        <authorList>
            <person name="Sun Q."/>
            <person name="Evtushenko L."/>
        </authorList>
    </citation>
    <scope>NUCLEOTIDE SEQUENCE</scope>
    <source>
        <strain evidence="4">VKM Ac-1321</strain>
    </source>
</reference>
<evidence type="ECO:0000259" key="3">
    <source>
        <dbReference type="Pfam" id="PF03537"/>
    </source>
</evidence>
<dbReference type="Pfam" id="PF03537">
    <property type="entry name" value="Glyco_hydro_114"/>
    <property type="match status" value="1"/>
</dbReference>